<dbReference type="SMART" id="SM00382">
    <property type="entry name" value="AAA"/>
    <property type="match status" value="2"/>
</dbReference>
<dbReference type="GO" id="GO:0140359">
    <property type="term" value="F:ABC-type transporter activity"/>
    <property type="evidence" value="ECO:0007669"/>
    <property type="project" value="InterPro"/>
</dbReference>
<evidence type="ECO:0000256" key="6">
    <source>
        <dbReference type="ARBA" id="ARBA00022741"/>
    </source>
</evidence>
<dbReference type="CDD" id="cd03244">
    <property type="entry name" value="ABCC_MRP_domain2"/>
    <property type="match status" value="1"/>
</dbReference>
<evidence type="ECO:0000313" key="15">
    <source>
        <dbReference type="Proteomes" id="UP000016930"/>
    </source>
</evidence>
<dbReference type="CDD" id="cd18596">
    <property type="entry name" value="ABC_6TM_VMR1_D1_like"/>
    <property type="match status" value="1"/>
</dbReference>
<evidence type="ECO:0000256" key="3">
    <source>
        <dbReference type="ARBA" id="ARBA00022475"/>
    </source>
</evidence>
<evidence type="ECO:0000259" key="12">
    <source>
        <dbReference type="PROSITE" id="PS50893"/>
    </source>
</evidence>
<dbReference type="PROSITE" id="PS50893">
    <property type="entry name" value="ABC_TRANSPORTER_2"/>
    <property type="match status" value="2"/>
</dbReference>
<dbReference type="STRING" id="914234.M2RG41"/>
<keyword evidence="2" id="KW-0813">Transport</keyword>
<dbReference type="InterPro" id="IPR036640">
    <property type="entry name" value="ABC1_TM_sf"/>
</dbReference>
<dbReference type="InterPro" id="IPR050173">
    <property type="entry name" value="ABC_transporter_C-like"/>
</dbReference>
<keyword evidence="9 11" id="KW-0472">Membrane</keyword>
<dbReference type="EMBL" id="KB445796">
    <property type="protein sequence ID" value="EMD37786.1"/>
    <property type="molecule type" value="Genomic_DNA"/>
</dbReference>
<feature type="transmembrane region" description="Helical" evidence="11">
    <location>
        <begin position="12"/>
        <end position="33"/>
    </location>
</feature>
<dbReference type="Gene3D" id="1.20.1560.10">
    <property type="entry name" value="ABC transporter type 1, transmembrane domain"/>
    <property type="match status" value="2"/>
</dbReference>
<evidence type="ECO:0000256" key="10">
    <source>
        <dbReference type="ARBA" id="ARBA00023180"/>
    </source>
</evidence>
<dbReference type="PANTHER" id="PTHR24223">
    <property type="entry name" value="ATP-BINDING CASSETTE SUB-FAMILY C"/>
    <property type="match status" value="1"/>
</dbReference>
<evidence type="ECO:0008006" key="16">
    <source>
        <dbReference type="Google" id="ProtNLM"/>
    </source>
</evidence>
<dbReference type="InterPro" id="IPR011527">
    <property type="entry name" value="ABC1_TM_dom"/>
</dbReference>
<protein>
    <recommendedName>
        <fullName evidence="16">P-loop containing nucleoside triphosphate hydrolase protein</fullName>
    </recommendedName>
</protein>
<dbReference type="CDD" id="cd03250">
    <property type="entry name" value="ABCC_MRP_domain1"/>
    <property type="match status" value="1"/>
</dbReference>
<keyword evidence="3" id="KW-1003">Cell membrane</keyword>
<keyword evidence="15" id="KW-1185">Reference proteome</keyword>
<evidence type="ECO:0000256" key="11">
    <source>
        <dbReference type="SAM" id="Phobius"/>
    </source>
</evidence>
<feature type="transmembrane region" description="Helical" evidence="11">
    <location>
        <begin position="490"/>
        <end position="514"/>
    </location>
</feature>
<feature type="transmembrane region" description="Helical" evidence="11">
    <location>
        <begin position="622"/>
        <end position="644"/>
    </location>
</feature>
<dbReference type="InterPro" id="IPR027417">
    <property type="entry name" value="P-loop_NTPase"/>
</dbReference>
<feature type="transmembrane region" description="Helical" evidence="11">
    <location>
        <begin position="39"/>
        <end position="63"/>
    </location>
</feature>
<gene>
    <name evidence="14" type="ORF">CERSUDRAFT_65379</name>
</gene>
<dbReference type="PANTHER" id="PTHR24223:SF356">
    <property type="entry name" value="ATP-BINDING CASSETTE TRANSPORTER ABC4"/>
    <property type="match status" value="1"/>
</dbReference>
<keyword evidence="8 11" id="KW-1133">Transmembrane helix</keyword>
<dbReference type="Pfam" id="PF00664">
    <property type="entry name" value="ABC_membrane"/>
    <property type="match status" value="2"/>
</dbReference>
<dbReference type="OrthoDB" id="6500128at2759"/>
<dbReference type="InterPro" id="IPR003439">
    <property type="entry name" value="ABC_transporter-like_ATP-bd"/>
</dbReference>
<dbReference type="CDD" id="cd18604">
    <property type="entry name" value="ABC_6TM_VMR1_D2_like"/>
    <property type="match status" value="1"/>
</dbReference>
<evidence type="ECO:0000256" key="4">
    <source>
        <dbReference type="ARBA" id="ARBA00022692"/>
    </source>
</evidence>
<dbReference type="GO" id="GO:0005524">
    <property type="term" value="F:ATP binding"/>
    <property type="evidence" value="ECO:0007669"/>
    <property type="project" value="UniProtKB-KW"/>
</dbReference>
<keyword evidence="7" id="KW-0067">ATP-binding</keyword>
<feature type="domain" description="ABC transporter" evidence="12">
    <location>
        <begin position="809"/>
        <end position="1037"/>
    </location>
</feature>
<proteinExistence type="predicted"/>
<name>M2RG41_CERS8</name>
<organism evidence="14 15">
    <name type="scientific">Ceriporiopsis subvermispora (strain B)</name>
    <name type="common">White-rot fungus</name>
    <name type="synonym">Gelatoporia subvermispora</name>
    <dbReference type="NCBI Taxonomy" id="914234"/>
    <lineage>
        <taxon>Eukaryota</taxon>
        <taxon>Fungi</taxon>
        <taxon>Dikarya</taxon>
        <taxon>Basidiomycota</taxon>
        <taxon>Agaricomycotina</taxon>
        <taxon>Agaricomycetes</taxon>
        <taxon>Polyporales</taxon>
        <taxon>Gelatoporiaceae</taxon>
        <taxon>Gelatoporia</taxon>
    </lineage>
</organism>
<reference evidence="14 15" key="1">
    <citation type="journal article" date="2012" name="Proc. Natl. Acad. Sci. U.S.A.">
        <title>Comparative genomics of Ceriporiopsis subvermispora and Phanerochaete chrysosporium provide insight into selective ligninolysis.</title>
        <authorList>
            <person name="Fernandez-Fueyo E."/>
            <person name="Ruiz-Duenas F.J."/>
            <person name="Ferreira P."/>
            <person name="Floudas D."/>
            <person name="Hibbett D.S."/>
            <person name="Canessa P."/>
            <person name="Larrondo L.F."/>
            <person name="James T.Y."/>
            <person name="Seelenfreund D."/>
            <person name="Lobos S."/>
            <person name="Polanco R."/>
            <person name="Tello M."/>
            <person name="Honda Y."/>
            <person name="Watanabe T."/>
            <person name="Watanabe T."/>
            <person name="Ryu J.S."/>
            <person name="Kubicek C.P."/>
            <person name="Schmoll M."/>
            <person name="Gaskell J."/>
            <person name="Hammel K.E."/>
            <person name="St John F.J."/>
            <person name="Vanden Wymelenberg A."/>
            <person name="Sabat G."/>
            <person name="Splinter BonDurant S."/>
            <person name="Syed K."/>
            <person name="Yadav J.S."/>
            <person name="Doddapaneni H."/>
            <person name="Subramanian V."/>
            <person name="Lavin J.L."/>
            <person name="Oguiza J.A."/>
            <person name="Perez G."/>
            <person name="Pisabarro A.G."/>
            <person name="Ramirez L."/>
            <person name="Santoyo F."/>
            <person name="Master E."/>
            <person name="Coutinho P.M."/>
            <person name="Henrissat B."/>
            <person name="Lombard V."/>
            <person name="Magnuson J.K."/>
            <person name="Kuees U."/>
            <person name="Hori C."/>
            <person name="Igarashi K."/>
            <person name="Samejima M."/>
            <person name="Held B.W."/>
            <person name="Barry K.W."/>
            <person name="LaButti K.M."/>
            <person name="Lapidus A."/>
            <person name="Lindquist E.A."/>
            <person name="Lucas S.M."/>
            <person name="Riley R."/>
            <person name="Salamov A.A."/>
            <person name="Hoffmeister D."/>
            <person name="Schwenk D."/>
            <person name="Hadar Y."/>
            <person name="Yarden O."/>
            <person name="de Vries R.P."/>
            <person name="Wiebenga A."/>
            <person name="Stenlid J."/>
            <person name="Eastwood D."/>
            <person name="Grigoriev I.V."/>
            <person name="Berka R.M."/>
            <person name="Blanchette R.A."/>
            <person name="Kersten P."/>
            <person name="Martinez A.T."/>
            <person name="Vicuna R."/>
            <person name="Cullen D."/>
        </authorList>
    </citation>
    <scope>NUCLEOTIDE SEQUENCE [LARGE SCALE GENOMIC DNA]</scope>
    <source>
        <strain evidence="14 15">B</strain>
    </source>
</reference>
<dbReference type="SUPFAM" id="SSF90123">
    <property type="entry name" value="ABC transporter transmembrane region"/>
    <property type="match status" value="2"/>
</dbReference>
<feature type="domain" description="ABC transmembrane type-1" evidence="13">
    <location>
        <begin position="1"/>
        <end position="163"/>
    </location>
</feature>
<evidence type="ECO:0000256" key="2">
    <source>
        <dbReference type="ARBA" id="ARBA00022448"/>
    </source>
</evidence>
<dbReference type="GO" id="GO:0005886">
    <property type="term" value="C:plasma membrane"/>
    <property type="evidence" value="ECO:0007669"/>
    <property type="project" value="UniProtKB-SubCell"/>
</dbReference>
<accession>M2RG41</accession>
<evidence type="ECO:0000259" key="13">
    <source>
        <dbReference type="PROSITE" id="PS50929"/>
    </source>
</evidence>
<dbReference type="Gene3D" id="3.40.50.300">
    <property type="entry name" value="P-loop containing nucleotide triphosphate hydrolases"/>
    <property type="match status" value="2"/>
</dbReference>
<dbReference type="HOGENOM" id="CLU_000604_27_1_1"/>
<evidence type="ECO:0000256" key="9">
    <source>
        <dbReference type="ARBA" id="ARBA00023136"/>
    </source>
</evidence>
<dbReference type="PROSITE" id="PS50929">
    <property type="entry name" value="ABC_TM1F"/>
    <property type="match status" value="2"/>
</dbReference>
<dbReference type="GO" id="GO:0016887">
    <property type="term" value="F:ATP hydrolysis activity"/>
    <property type="evidence" value="ECO:0007669"/>
    <property type="project" value="InterPro"/>
</dbReference>
<evidence type="ECO:0000256" key="5">
    <source>
        <dbReference type="ARBA" id="ARBA00022737"/>
    </source>
</evidence>
<feature type="domain" description="ABC transmembrane type-1" evidence="13">
    <location>
        <begin position="494"/>
        <end position="774"/>
    </location>
</feature>
<dbReference type="SUPFAM" id="SSF52540">
    <property type="entry name" value="P-loop containing nucleoside triphosphate hydrolases"/>
    <property type="match status" value="2"/>
</dbReference>
<keyword evidence="6" id="KW-0547">Nucleotide-binding</keyword>
<feature type="transmembrane region" description="Helical" evidence="11">
    <location>
        <begin position="535"/>
        <end position="558"/>
    </location>
</feature>
<dbReference type="FunFam" id="3.40.50.300:FF:002145">
    <property type="entry name" value="ABC transporter (MsbA subfamily)"/>
    <property type="match status" value="1"/>
</dbReference>
<evidence type="ECO:0000256" key="8">
    <source>
        <dbReference type="ARBA" id="ARBA00022989"/>
    </source>
</evidence>
<dbReference type="FunFam" id="1.20.1560.10:FF:000013">
    <property type="entry name" value="ABC transporter C family member 2"/>
    <property type="match status" value="1"/>
</dbReference>
<dbReference type="Pfam" id="PF00005">
    <property type="entry name" value="ABC_tran"/>
    <property type="match status" value="2"/>
</dbReference>
<evidence type="ECO:0000256" key="7">
    <source>
        <dbReference type="ARBA" id="ARBA00022840"/>
    </source>
</evidence>
<feature type="domain" description="ABC transporter" evidence="12">
    <location>
        <begin position="214"/>
        <end position="442"/>
    </location>
</feature>
<evidence type="ECO:0000313" key="14">
    <source>
        <dbReference type="EMBL" id="EMD37786.1"/>
    </source>
</evidence>
<dbReference type="AlphaFoldDB" id="M2RG41"/>
<dbReference type="InterPro" id="IPR003593">
    <property type="entry name" value="AAA+_ATPase"/>
</dbReference>
<keyword evidence="5" id="KW-0677">Repeat</keyword>
<evidence type="ECO:0000256" key="1">
    <source>
        <dbReference type="ARBA" id="ARBA00004651"/>
    </source>
</evidence>
<keyword evidence="10" id="KW-0325">Glycoprotein</keyword>
<keyword evidence="4 11" id="KW-0812">Transmembrane</keyword>
<comment type="subcellular location">
    <subcellularLocation>
        <location evidence="1">Cell membrane</location>
        <topology evidence="1">Multi-pass membrane protein</topology>
    </subcellularLocation>
</comment>
<feature type="transmembrane region" description="Helical" evidence="11">
    <location>
        <begin position="130"/>
        <end position="157"/>
    </location>
</feature>
<dbReference type="Proteomes" id="UP000016930">
    <property type="component" value="Unassembled WGS sequence"/>
</dbReference>
<sequence>MKRNVIGRLNNLITVDVLVVSTAGDFLSLLLVVPLQTTLAIWLLHSILGWSAYVGLAAMIILYPVPGYITSVSAGVRREKMKKTDARVQTITETMQILRMIKLFGWESLAADNVSHKRTEELEYIKRYKFIYLISHLVNWIIPLLTMLTTFATYTVIMKQNLTGKISLDRICEFLHTLELLDRFAAHKSDSTLTACGIAPNMIGIRKAAFTWSGRDEESTSAGLGFTLYIENELVLKQGQINVILGPTASGKTSLLMALLGEMHYTALSPDSFVNLPRARGIAYAAQESWIQSTTIRENILFNSPYDESRYREVIHGCALDRDLNLFEAGDSTEVGERGITLRATQARITLARALYSSAETLLLDDVFAALDVHTARWIAEKCFSGTLVQGRTVILVTHNVALAIRMAQFVIKMGPNGRIESFGPMDEAVTEDADPSQPAQDIGHTEPHVVHCDPDEPGAEGRTSKLIVDGRLRSTVKLYLSAFGGTKPYLFWVVCFGAFFLGDLTITTQSWFLGYWARQYEERGRGEVNIPFYLGTYSALLILLVAFYGSGFLTYVYGSLRASHKIHENLISSILKTTFRWLDRTPTSRILARCTEDIDKVDGQLVFYLWYLIEETTMMSIRFGAILIFSPLFATPGAVLTWLGGWCGQLYMKAQLCVKREMSNANAPVLGHFATTISGLTSIRAYAAENAFRQELFRCIDRYVRASLSYYELARWVSVRLDALGGLFAASLAAYMVYGRQLGASNTGFSLAMAVEFSRMILWWIRIFNVFELNGHLERIQQYLTIEHEPEPSKTGNPPAYWPSSGALRVEQLSARYSSDGPLVLRDISFEVKSGEHVGIVGRTGSGKSSLVLALLRCIVTEGHVSYDGIQTDTINLDILRSKVTVIPQVPELLSGSLRRNLDPFEQYDDAVLNDALRSAGLFSLQSEPGTGSLSLDSQTSSGGSNLSVGQRQIIALARALVRESKILILDEDYETDAVIQRSLRNGLGKDVTLLTIAHRLRTVMDADKLLILDAGRIVSWFTPLRSQANYLTCSY</sequence>